<organism evidence="1 2">
    <name type="scientific">Acinetobacter ursingii</name>
    <dbReference type="NCBI Taxonomy" id="108980"/>
    <lineage>
        <taxon>Bacteria</taxon>
        <taxon>Pseudomonadati</taxon>
        <taxon>Pseudomonadota</taxon>
        <taxon>Gammaproteobacteria</taxon>
        <taxon>Moraxellales</taxon>
        <taxon>Moraxellaceae</taxon>
        <taxon>Acinetobacter</taxon>
    </lineage>
</organism>
<reference evidence="1" key="1">
    <citation type="journal article" date="2022" name="J Glob Antimicrob Resist">
        <title>Comparative analysis of IMP-4- and OXA-58-containing plasmids of three carbapenemase-producing Acinetobacter ursingii strains in the Netherlands.</title>
        <authorList>
            <person name="Hendrickx A.P.A."/>
            <person name="Schade R.P."/>
            <person name="Landman F."/>
            <person name="Bosch T."/>
            <person name="Schouls L.M."/>
            <person name="van Dijk K."/>
        </authorList>
    </citation>
    <scope>NUCLEOTIDE SEQUENCE</scope>
    <source>
        <strain evidence="1">RIVM_C010761</strain>
    </source>
</reference>
<dbReference type="PROSITE" id="PS51257">
    <property type="entry name" value="PROKAR_LIPOPROTEIN"/>
    <property type="match status" value="1"/>
</dbReference>
<accession>A0AA46PCL0</accession>
<geneLocation type="plasmid" evidence="1 2">
    <name>pRIVM_C010761_3</name>
</geneLocation>
<proteinExistence type="predicted"/>
<evidence type="ECO:0008006" key="3">
    <source>
        <dbReference type="Google" id="ProtNLM"/>
    </source>
</evidence>
<keyword evidence="1" id="KW-0614">Plasmid</keyword>
<evidence type="ECO:0000313" key="2">
    <source>
        <dbReference type="Proteomes" id="UP001164081"/>
    </source>
</evidence>
<protein>
    <recommendedName>
        <fullName evidence="3">Lipoprotein</fullName>
    </recommendedName>
</protein>
<dbReference type="Proteomes" id="UP001164081">
    <property type="component" value="Plasmid pRIVM_C010761_3"/>
</dbReference>
<evidence type="ECO:0000313" key="1">
    <source>
        <dbReference type="EMBL" id="UYF77403.1"/>
    </source>
</evidence>
<gene>
    <name evidence="1" type="ORF">LSO58_18380</name>
</gene>
<dbReference type="RefSeq" id="WP_263503954.1">
    <property type="nucleotide sequence ID" value="NZ_CP089047.1"/>
</dbReference>
<dbReference type="AlphaFoldDB" id="A0AA46PCL0"/>
<name>A0AA46PCL0_9GAMM</name>
<sequence>MTKLNHSISFMLLGSLIFSGCSSPDRYSSAETMEITDKAYFHLYNEYNYVKDSDAGKSMKVKIESALKDHVISGEEYKKITGENPSADYGLVPKADLQVYQVAKEKFFVEFAENSKATATERTAQK</sequence>
<dbReference type="EMBL" id="CP089047">
    <property type="protein sequence ID" value="UYF77403.1"/>
    <property type="molecule type" value="Genomic_DNA"/>
</dbReference>